<evidence type="ECO:0000256" key="9">
    <source>
        <dbReference type="ARBA" id="ARBA00038080"/>
    </source>
</evidence>
<evidence type="ECO:0008006" key="15">
    <source>
        <dbReference type="Google" id="ProtNLM"/>
    </source>
</evidence>
<feature type="compositionally biased region" description="Basic and acidic residues" evidence="11">
    <location>
        <begin position="665"/>
        <end position="680"/>
    </location>
</feature>
<organism evidence="13 14">
    <name type="scientific">Helianthus annuus</name>
    <name type="common">Common sunflower</name>
    <dbReference type="NCBI Taxonomy" id="4232"/>
    <lineage>
        <taxon>Eukaryota</taxon>
        <taxon>Viridiplantae</taxon>
        <taxon>Streptophyta</taxon>
        <taxon>Embryophyta</taxon>
        <taxon>Tracheophyta</taxon>
        <taxon>Spermatophyta</taxon>
        <taxon>Magnoliopsida</taxon>
        <taxon>eudicotyledons</taxon>
        <taxon>Gunneridae</taxon>
        <taxon>Pentapetalae</taxon>
        <taxon>asterids</taxon>
        <taxon>campanulids</taxon>
        <taxon>Asterales</taxon>
        <taxon>Asteraceae</taxon>
        <taxon>Asteroideae</taxon>
        <taxon>Heliantheae alliance</taxon>
        <taxon>Heliantheae</taxon>
        <taxon>Helianthus</taxon>
    </lineage>
</organism>
<feature type="region of interest" description="Disordered" evidence="11">
    <location>
        <begin position="1493"/>
        <end position="1576"/>
    </location>
</feature>
<evidence type="ECO:0000256" key="10">
    <source>
        <dbReference type="SAM" id="Coils"/>
    </source>
</evidence>
<evidence type="ECO:0000256" key="5">
    <source>
        <dbReference type="ARBA" id="ARBA00022824"/>
    </source>
</evidence>
<feature type="compositionally biased region" description="Polar residues" evidence="11">
    <location>
        <begin position="1382"/>
        <end position="1399"/>
    </location>
</feature>
<feature type="region of interest" description="Disordered" evidence="11">
    <location>
        <begin position="582"/>
        <end position="712"/>
    </location>
</feature>
<evidence type="ECO:0000313" key="14">
    <source>
        <dbReference type="Proteomes" id="UP000215914"/>
    </source>
</evidence>
<feature type="region of interest" description="Disordered" evidence="11">
    <location>
        <begin position="283"/>
        <end position="534"/>
    </location>
</feature>
<dbReference type="EMBL" id="CM007896">
    <property type="protein sequence ID" value="OTG21445.1"/>
    <property type="molecule type" value="Genomic_DNA"/>
</dbReference>
<proteinExistence type="inferred from homology"/>
<dbReference type="PANTHER" id="PTHR32219:SF3">
    <property type="entry name" value="CALPONIN-LIKE DOMAIN PROTEIN"/>
    <property type="match status" value="1"/>
</dbReference>
<keyword evidence="4 12" id="KW-0812">Transmembrane</keyword>
<keyword evidence="5" id="KW-0256">Endoplasmic reticulum</keyword>
<evidence type="ECO:0000256" key="3">
    <source>
        <dbReference type="ARBA" id="ARBA00022475"/>
    </source>
</evidence>
<gene>
    <name evidence="13" type="ORF">HannXRQ_Chr07g0204251</name>
</gene>
<dbReference type="FunCoup" id="A0A251UDM9">
    <property type="interactions" value="783"/>
</dbReference>
<feature type="compositionally biased region" description="Low complexity" evidence="11">
    <location>
        <begin position="1529"/>
        <end position="1539"/>
    </location>
</feature>
<dbReference type="Proteomes" id="UP000215914">
    <property type="component" value="Chromosome 7"/>
</dbReference>
<reference evidence="14" key="1">
    <citation type="journal article" date="2017" name="Nature">
        <title>The sunflower genome provides insights into oil metabolism, flowering and Asterid evolution.</title>
        <authorList>
            <person name="Badouin H."/>
            <person name="Gouzy J."/>
            <person name="Grassa C.J."/>
            <person name="Murat F."/>
            <person name="Staton S.E."/>
            <person name="Cottret L."/>
            <person name="Lelandais-Briere C."/>
            <person name="Owens G.L."/>
            <person name="Carrere S."/>
            <person name="Mayjonade B."/>
            <person name="Legrand L."/>
            <person name="Gill N."/>
            <person name="Kane N.C."/>
            <person name="Bowers J.E."/>
            <person name="Hubner S."/>
            <person name="Bellec A."/>
            <person name="Berard A."/>
            <person name="Berges H."/>
            <person name="Blanchet N."/>
            <person name="Boniface M.C."/>
            <person name="Brunel D."/>
            <person name="Catrice O."/>
            <person name="Chaidir N."/>
            <person name="Claudel C."/>
            <person name="Donnadieu C."/>
            <person name="Faraut T."/>
            <person name="Fievet G."/>
            <person name="Helmstetter N."/>
            <person name="King M."/>
            <person name="Knapp S.J."/>
            <person name="Lai Z."/>
            <person name="Le Paslier M.C."/>
            <person name="Lippi Y."/>
            <person name="Lorenzon L."/>
            <person name="Mandel J.R."/>
            <person name="Marage G."/>
            <person name="Marchand G."/>
            <person name="Marquand E."/>
            <person name="Bret-Mestries E."/>
            <person name="Morien E."/>
            <person name="Nambeesan S."/>
            <person name="Nguyen T."/>
            <person name="Pegot-Espagnet P."/>
            <person name="Pouilly N."/>
            <person name="Raftis F."/>
            <person name="Sallet E."/>
            <person name="Schiex T."/>
            <person name="Thomas J."/>
            <person name="Vandecasteele C."/>
            <person name="Vares D."/>
            <person name="Vear F."/>
            <person name="Vautrin S."/>
            <person name="Crespi M."/>
            <person name="Mangin B."/>
            <person name="Burke J.M."/>
            <person name="Salse J."/>
            <person name="Munos S."/>
            <person name="Vincourt P."/>
            <person name="Rieseberg L.H."/>
            <person name="Langlade N.B."/>
        </authorList>
    </citation>
    <scope>NUCLEOTIDE SEQUENCE [LARGE SCALE GENOMIC DNA]</scope>
    <source>
        <strain evidence="14">cv. SF193</strain>
    </source>
</reference>
<keyword evidence="7 10" id="KW-0175">Coiled coil</keyword>
<feature type="coiled-coil region" evidence="10">
    <location>
        <begin position="1185"/>
        <end position="1226"/>
    </location>
</feature>
<dbReference type="OMA" id="RNRKRWQ"/>
<keyword evidence="3" id="KW-1003">Cell membrane</keyword>
<feature type="compositionally biased region" description="Basic and acidic residues" evidence="11">
    <location>
        <begin position="1515"/>
        <end position="1528"/>
    </location>
</feature>
<dbReference type="GO" id="GO:0005886">
    <property type="term" value="C:plasma membrane"/>
    <property type="evidence" value="ECO:0007669"/>
    <property type="project" value="UniProtKB-SubCell"/>
</dbReference>
<dbReference type="PANTHER" id="PTHR32219">
    <property type="entry name" value="RNA-BINDING PROTEIN YLMH-RELATED"/>
    <property type="match status" value="1"/>
</dbReference>
<feature type="compositionally biased region" description="Basic and acidic residues" evidence="11">
    <location>
        <begin position="1540"/>
        <end position="1550"/>
    </location>
</feature>
<feature type="compositionally biased region" description="Basic and acidic residues" evidence="11">
    <location>
        <begin position="483"/>
        <end position="494"/>
    </location>
</feature>
<name>A0A251UDM9_HELAN</name>
<comment type="subcellular location">
    <subcellularLocation>
        <location evidence="1">Cell membrane</location>
        <topology evidence="1">Single-pass membrane protein</topology>
    </subcellularLocation>
    <subcellularLocation>
        <location evidence="2">Endoplasmic reticulum membrane</location>
        <topology evidence="2">Single-pass membrane protein</topology>
    </subcellularLocation>
</comment>
<keyword evidence="14" id="KW-1185">Reference proteome</keyword>
<keyword evidence="8 12" id="KW-0472">Membrane</keyword>
<dbReference type="InterPro" id="IPR055282">
    <property type="entry name" value="PPI1-4"/>
</dbReference>
<evidence type="ECO:0000256" key="7">
    <source>
        <dbReference type="ARBA" id="ARBA00023054"/>
    </source>
</evidence>
<feature type="compositionally biased region" description="Basic and acidic residues" evidence="11">
    <location>
        <begin position="1493"/>
        <end position="1506"/>
    </location>
</feature>
<dbReference type="STRING" id="4232.A0A251UDM9"/>
<dbReference type="GO" id="GO:0005789">
    <property type="term" value="C:endoplasmic reticulum membrane"/>
    <property type="evidence" value="ECO:0007669"/>
    <property type="project" value="UniProtKB-SubCell"/>
</dbReference>
<protein>
    <recommendedName>
        <fullName evidence="15">Proton pump-interactor 1</fullName>
    </recommendedName>
</protein>
<evidence type="ECO:0000256" key="1">
    <source>
        <dbReference type="ARBA" id="ARBA00004162"/>
    </source>
</evidence>
<evidence type="ECO:0000313" key="13">
    <source>
        <dbReference type="EMBL" id="OTG21445.1"/>
    </source>
</evidence>
<sequence length="1621" mass="177861">MFDLISRIWIAPNPNLFPCRICDCLAMTAGGECVCNDVVRKVEIEDKCGVTVDDNVGGDGNSNGNVNGYVGGDVKDDPDDSSYVFVGGGVEVSSGEFDCKSDSVDGVDQVKKEEFGVENGGIYVDPLALESNVSEVEDVVKDDVSLENGSTVDRSVVVESNAIVQDVNGGVDKISGEDQAVVKSTEEEDDSNGIENVETKMDGVGSGFTFDVESTPNTIESSHVTVAESDSTVHPSDVTITQPLTTPDVINITDESLSTPNTTSSTNGVVMVNDGPECISNLTDKADDGSVKPAEDLESQVTADASEYTVSPTEEQEGQVTVDEFVKPAEDLESEVTADASESTVRPTEEQEGQVTVDESGKPAEDLECQVSANGSESNASPTEEQEGQITVNESGKPSEDLECQVSADRSESNASPTEDQEGQVTVNESGKPSEDLEYQVSVDRSESFVSPTEEQEGQQTVDESGRPSEALASHVTADEPESFERLKKEREGEVSVDGSDSIGNLVDNQECSASVESEPSGGHTEEVDGKSEEHQEVLVITSEINVEAEPNYVGGGLKTEHQSVTVSVPCQFDNNKTEVTDIGLSTESEENPASGLLLSENTDAPANGQAEKFNGVSETEADISVPLMVNAKKEKSEEKHEKQMEESSETPLEVTESVEIEAISEDKKEHVKEEDEIRESQIVAPDIVEDDLNLEDNTTESANDAEETNKESIIHVSTALHYEVSNSIDKPQEGFQPDGSSENIETVDLVISEHNNRELLVVKDSDSLSTPDELTVVEHVKVEDEIRESHIAATDISEDDLNLENNTTESANEPEVTLETETNVESIIHENTASQYEVSDSIDKPQEGFQPEGSSGNIETVDLVISECNNSELLVKDNGSLSTTVDYVPHVVTKDRSSEGMDCGTGVENVDASDFEVKGAEVKDAPDESVPHLVTENMSAEGTDSGTGVENIDSPDAEEKENEVNNVPVGGHSTLSFSDTIVNSGAVIEFGSIGRHETTHNTQNEEAEDIDAIQSDEIPTSSVEGSVIDAIDVQNEVDEVLPYNFLIKIPRCEDENLRDQIRSAQLLVEEKTRVRDAIRVEIQQKRASLKAHNEAYNAAKTEETAARRLVRLKRQEIDAVQVVINRLKNAMSVEDIDGRILNMERMIQHETLLLKDEKQFIREIKQLKTLREQLASNMGSPEEIRQAIDQKDQNEERMKTLRKELESLKDKASKAEAAVRTAGKTYNEESRMERELQARFRAADDVRQNAYAQLNSLRKLSYDKNKNFRQFKEDLMAARDFASHGNKDALHRLCANQVETFMEQWNNNDEFRKEYVSRCNVNASRRQRTLDGGPLVPDDVAPVLPGNVNEKVDNSAVSVSIPGEVKSVSVVSSTEKKHADSSSNTSNRSIENVSGQKHQTLKTKGAAKPTSVKSDDVAVVTELAIDNKKEEENTPTKEETELAKKAEELRKEEIAAKLKEQRRLEEKAKALEALERKKRNAEKAQIRAELRARREAEQKEKEREKRLRKKEKKKTGGGDEGVNREEAVVASSESANEAATKDTEIVSKEKSKKKTAPPPPPHVIKQQQQLKPKPIPPPLVNRNRKRWQQWGKWALAVAAIFFLFMLGNTSYIRLKFNGLI</sequence>
<accession>A0A251UDM9</accession>
<evidence type="ECO:0000256" key="8">
    <source>
        <dbReference type="ARBA" id="ARBA00023136"/>
    </source>
</evidence>
<feature type="compositionally biased region" description="Polar residues" evidence="11">
    <location>
        <begin position="413"/>
        <end position="431"/>
    </location>
</feature>
<feature type="region of interest" description="Disordered" evidence="11">
    <location>
        <begin position="939"/>
        <end position="972"/>
    </location>
</feature>
<feature type="compositionally biased region" description="Basic and acidic residues" evidence="11">
    <location>
        <begin position="524"/>
        <end position="534"/>
    </location>
</feature>
<evidence type="ECO:0000256" key="12">
    <source>
        <dbReference type="SAM" id="Phobius"/>
    </source>
</evidence>
<evidence type="ECO:0000256" key="4">
    <source>
        <dbReference type="ARBA" id="ARBA00022692"/>
    </source>
</evidence>
<feature type="compositionally biased region" description="Polar residues" evidence="11">
    <location>
        <begin position="299"/>
        <end position="313"/>
    </location>
</feature>
<feature type="transmembrane region" description="Helical" evidence="12">
    <location>
        <begin position="1594"/>
        <end position="1615"/>
    </location>
</feature>
<comment type="similarity">
    <text evidence="9">Belongs to the plant Proton pump-interactor protein family.</text>
</comment>
<feature type="region of interest" description="Disordered" evidence="11">
    <location>
        <begin position="1368"/>
        <end position="1415"/>
    </location>
</feature>
<evidence type="ECO:0000256" key="2">
    <source>
        <dbReference type="ARBA" id="ARBA00004389"/>
    </source>
</evidence>
<evidence type="ECO:0000256" key="11">
    <source>
        <dbReference type="SAM" id="MobiDB-lite"/>
    </source>
</evidence>
<evidence type="ECO:0000256" key="6">
    <source>
        <dbReference type="ARBA" id="ARBA00022989"/>
    </source>
</evidence>
<feature type="compositionally biased region" description="Polar residues" evidence="11">
    <location>
        <begin position="939"/>
        <end position="949"/>
    </location>
</feature>
<feature type="compositionally biased region" description="Basic and acidic residues" evidence="11">
    <location>
        <begin position="632"/>
        <end position="646"/>
    </location>
</feature>
<feature type="compositionally biased region" description="Polar residues" evidence="11">
    <location>
        <begin position="507"/>
        <end position="518"/>
    </location>
</feature>
<feature type="compositionally biased region" description="Acidic residues" evidence="11">
    <location>
        <begin position="688"/>
        <end position="707"/>
    </location>
</feature>
<dbReference type="InParanoid" id="A0A251UDM9"/>
<feature type="compositionally biased region" description="Polar residues" evidence="11">
    <location>
        <begin position="448"/>
        <end position="463"/>
    </location>
</feature>
<feature type="compositionally biased region" description="Polar residues" evidence="11">
    <location>
        <begin position="371"/>
        <end position="396"/>
    </location>
</feature>
<keyword evidence="6 12" id="KW-1133">Transmembrane helix</keyword>
<feature type="compositionally biased region" description="Basic and acidic residues" evidence="11">
    <location>
        <begin position="284"/>
        <end position="295"/>
    </location>
</feature>